<name>A0A1H7LI51_RUMAL</name>
<gene>
    <name evidence="4" type="ORF">SAMN05216469_10938</name>
</gene>
<dbReference type="Proteomes" id="UP000186015">
    <property type="component" value="Unassembled WGS sequence"/>
</dbReference>
<evidence type="ECO:0000256" key="2">
    <source>
        <dbReference type="ARBA" id="ARBA00022833"/>
    </source>
</evidence>
<dbReference type="AlphaFoldDB" id="A0A1H7LI51"/>
<evidence type="ECO:0000256" key="1">
    <source>
        <dbReference type="ARBA" id="ARBA00022723"/>
    </source>
</evidence>
<sequence length="373" mass="44019">MNEIYECANCGCTIENEEDLYEVEDQIICEDCFNDETFTCSHCGERFFYRNSVSDDNTAICQNCYDNYYRRCERCGCIIHDDNVYWDGDYPYCSDCYDEEEQCRHIHDYGYKPVPIFYRCSDEGENVRCYGVELEIDRGGKDDDNADTLESIANREEEILYIKSDGSLDEGMELVSHPCSLYFHKYDFPWEEIMKRAVRLGYRSHNTSTCGLHVHIGRCSLGNTYERQEDVISRILFFFESHWNELFRFSRRSEESAEHWAARHGYEDRPKEILEKAKKSSKGRYACVNITNISTVEIRLFRGTLKWNTFMASLELVDAICENAIRLNDDELHKQSWADFVMDISPEYTELISYLKEKRLYVNEPTIIDEEDN</sequence>
<dbReference type="RefSeq" id="WP_074833696.1">
    <property type="nucleotide sequence ID" value="NZ_FOAT01000009.1"/>
</dbReference>
<keyword evidence="2" id="KW-0862">Zinc</keyword>
<evidence type="ECO:0000313" key="5">
    <source>
        <dbReference type="Proteomes" id="UP000186015"/>
    </source>
</evidence>
<dbReference type="OrthoDB" id="1955672at2"/>
<reference evidence="4 5" key="1">
    <citation type="submission" date="2016-10" db="EMBL/GenBank/DDBJ databases">
        <authorList>
            <person name="de Groot N.N."/>
        </authorList>
    </citation>
    <scope>NUCLEOTIDE SEQUENCE [LARGE SCALE GENOMIC DNA]</scope>
    <source>
        <strain evidence="4 5">KH2T6</strain>
    </source>
</reference>
<keyword evidence="1" id="KW-0479">Metal-binding</keyword>
<accession>A0A1H7LI51</accession>
<evidence type="ECO:0000313" key="4">
    <source>
        <dbReference type="EMBL" id="SEK98570.1"/>
    </source>
</evidence>
<protein>
    <recommendedName>
        <fullName evidence="3">LIM zinc-binding domain-containing protein</fullName>
    </recommendedName>
</protein>
<dbReference type="EMBL" id="FOAT01000009">
    <property type="protein sequence ID" value="SEK98570.1"/>
    <property type="molecule type" value="Genomic_DNA"/>
</dbReference>
<feature type="domain" description="LIM zinc-binding" evidence="3">
    <location>
        <begin position="5"/>
        <end position="71"/>
    </location>
</feature>
<dbReference type="InterPro" id="IPR001781">
    <property type="entry name" value="Znf_LIM"/>
</dbReference>
<proteinExistence type="predicted"/>
<organism evidence="4 5">
    <name type="scientific">Ruminococcus albus</name>
    <dbReference type="NCBI Taxonomy" id="1264"/>
    <lineage>
        <taxon>Bacteria</taxon>
        <taxon>Bacillati</taxon>
        <taxon>Bacillota</taxon>
        <taxon>Clostridia</taxon>
        <taxon>Eubacteriales</taxon>
        <taxon>Oscillospiraceae</taxon>
        <taxon>Ruminococcus</taxon>
    </lineage>
</organism>
<dbReference type="PROSITE" id="PS50023">
    <property type="entry name" value="LIM_DOMAIN_2"/>
    <property type="match status" value="1"/>
</dbReference>
<evidence type="ECO:0000259" key="3">
    <source>
        <dbReference type="PROSITE" id="PS50023"/>
    </source>
</evidence>
<dbReference type="GO" id="GO:0046872">
    <property type="term" value="F:metal ion binding"/>
    <property type="evidence" value="ECO:0007669"/>
    <property type="project" value="UniProtKB-KW"/>
</dbReference>